<feature type="region of interest" description="Disordered" evidence="1">
    <location>
        <begin position="27"/>
        <end position="105"/>
    </location>
</feature>
<reference evidence="2 3" key="1">
    <citation type="journal article" date="2024" name="Commun. Biol.">
        <title>Comparative genomic analysis of thermophilic fungi reveals convergent evolutionary adaptations and gene losses.</title>
        <authorList>
            <person name="Steindorff A.S."/>
            <person name="Aguilar-Pontes M.V."/>
            <person name="Robinson A.J."/>
            <person name="Andreopoulos B."/>
            <person name="LaButti K."/>
            <person name="Kuo A."/>
            <person name="Mondo S."/>
            <person name="Riley R."/>
            <person name="Otillar R."/>
            <person name="Haridas S."/>
            <person name="Lipzen A."/>
            <person name="Grimwood J."/>
            <person name="Schmutz J."/>
            <person name="Clum A."/>
            <person name="Reid I.D."/>
            <person name="Moisan M.C."/>
            <person name="Butler G."/>
            <person name="Nguyen T.T.M."/>
            <person name="Dewar K."/>
            <person name="Conant G."/>
            <person name="Drula E."/>
            <person name="Henrissat B."/>
            <person name="Hansel C."/>
            <person name="Singer S."/>
            <person name="Hutchinson M.I."/>
            <person name="de Vries R.P."/>
            <person name="Natvig D.O."/>
            <person name="Powell A.J."/>
            <person name="Tsang A."/>
            <person name="Grigoriev I.V."/>
        </authorList>
    </citation>
    <scope>NUCLEOTIDE SEQUENCE [LARGE SCALE GENOMIC DNA]</scope>
    <source>
        <strain evidence="2 3">CBS 494.80</strain>
    </source>
</reference>
<keyword evidence="3" id="KW-1185">Reference proteome</keyword>
<gene>
    <name evidence="2" type="ORF">VTL71DRAFT_7250</name>
</gene>
<feature type="region of interest" description="Disordered" evidence="1">
    <location>
        <begin position="693"/>
        <end position="719"/>
    </location>
</feature>
<evidence type="ECO:0000313" key="2">
    <source>
        <dbReference type="EMBL" id="KAL2061872.1"/>
    </source>
</evidence>
<evidence type="ECO:0000313" key="3">
    <source>
        <dbReference type="Proteomes" id="UP001595075"/>
    </source>
</evidence>
<feature type="compositionally biased region" description="Basic and acidic residues" evidence="1">
    <location>
        <begin position="652"/>
        <end position="663"/>
    </location>
</feature>
<dbReference type="Proteomes" id="UP001595075">
    <property type="component" value="Unassembled WGS sequence"/>
</dbReference>
<feature type="region of interest" description="Disordered" evidence="1">
    <location>
        <begin position="464"/>
        <end position="502"/>
    </location>
</feature>
<dbReference type="EMBL" id="JAZHXI010000018">
    <property type="protein sequence ID" value="KAL2061872.1"/>
    <property type="molecule type" value="Genomic_DNA"/>
</dbReference>
<feature type="compositionally biased region" description="Basic and acidic residues" evidence="1">
    <location>
        <begin position="226"/>
        <end position="246"/>
    </location>
</feature>
<comment type="caution">
    <text evidence="2">The sequence shown here is derived from an EMBL/GenBank/DDBJ whole genome shotgun (WGS) entry which is preliminary data.</text>
</comment>
<feature type="compositionally biased region" description="Polar residues" evidence="1">
    <location>
        <begin position="572"/>
        <end position="586"/>
    </location>
</feature>
<name>A0ABR4BWW8_9HELO</name>
<evidence type="ECO:0000256" key="1">
    <source>
        <dbReference type="SAM" id="MobiDB-lite"/>
    </source>
</evidence>
<feature type="region of interest" description="Disordered" evidence="1">
    <location>
        <begin position="185"/>
        <end position="252"/>
    </location>
</feature>
<feature type="compositionally biased region" description="Polar residues" evidence="1">
    <location>
        <begin position="374"/>
        <end position="387"/>
    </location>
</feature>
<feature type="compositionally biased region" description="Polar residues" evidence="1">
    <location>
        <begin position="701"/>
        <end position="715"/>
    </location>
</feature>
<feature type="region of interest" description="Disordered" evidence="1">
    <location>
        <begin position="374"/>
        <end position="398"/>
    </location>
</feature>
<feature type="region of interest" description="Disordered" evidence="1">
    <location>
        <begin position="806"/>
        <end position="905"/>
    </location>
</feature>
<feature type="compositionally biased region" description="Low complexity" evidence="1">
    <location>
        <begin position="33"/>
        <end position="49"/>
    </location>
</feature>
<sequence length="947" mass="104963">MESMHDGIDKLYEFIRARSRIFGHGWTSTGDEATGSAPSATSKAAPASSQESTESTTYGREGFRKRFQQQQETADDLDLEIDPITNRRLPKKPQNSSKIVKNPAKTFEGYRSQFQKFEPPASTEEPTSPEIVHSLKDRLKGYRRVGVEQSESPDPIQEGLKSYDEKVDYESRRFYDCEGIAVDYSDPVQNGLRDYDNKISDGKACPESSATPIKNLDPVQDGLADYDVKAGYRPSRPSERIEEQPRQPDPVSQAFEDYVSRTERPTIVQSSDSKLDPLDPVEQAIRDYEGSNTFKQAQKKKEGEILLKAIQYYEANFKHDPTKLTGRRLDAEELNPVLEAMQTYESATTEKSSNADGSQEPLNPFLKACREYQTSRASMQAKTSSPDASREHLHQPQKCPVQEGLKEYDAKVNNYEKPTSGRRTVESLAFASTPSTQTGLKGIPEDTTEDLDLLRTSDVRAASGIIKSSPKETESQKSAKRRQLEDSFESVQKEQSSIDEAAAANKVHASRKLAEELQIEQSELLNHVAHARGRVNAKIAEVEAGWAPQTPEKKKITGNFVRDFPEEFEAKWTNTEASTEGLTSKSEGQEKVADPLVGLAPESFSRIPGTPRIQTSLDRSNSPKTGSSAAAQESTSPKPVSAVASSQGRSKSKADHLARNEQRLKERDLVREVRGIYEDEYGTIDSKHRQVPVPEPATVKPKSTTQPINSGQTIDPSVKTPEPTLYKILAYDPTMQSVSTASTTSIVPDSSDILTPAEVLLRLSNPSKFFPHFASLQSQGYEIVAGSGDVLVFRKVRSGSPILSQAEVKEDTPSEAHAKAISRERKRVTNPIDGMQSSSPITGDFASPTGFVNYDRHSHNHTSSDTEMPFKSNIDVRREEPVFSGRRNWDDEEGEEKPKNKSGKGKRLLVGAAWVAGCSYAVGVVSEFFRTGGVDGQRTRMRGFREE</sequence>
<feature type="compositionally biased region" description="Basic and acidic residues" evidence="1">
    <location>
        <begin position="469"/>
        <end position="485"/>
    </location>
</feature>
<feature type="region of interest" description="Disordered" evidence="1">
    <location>
        <begin position="144"/>
        <end position="163"/>
    </location>
</feature>
<feature type="compositionally biased region" description="Basic and acidic residues" evidence="1">
    <location>
        <begin position="807"/>
        <end position="823"/>
    </location>
</feature>
<protein>
    <submittedName>
        <fullName evidence="2">Uncharacterized protein</fullName>
    </submittedName>
</protein>
<feature type="compositionally biased region" description="Polar residues" evidence="1">
    <location>
        <begin position="612"/>
        <end position="649"/>
    </location>
</feature>
<proteinExistence type="predicted"/>
<feature type="region of interest" description="Disordered" evidence="1">
    <location>
        <begin position="570"/>
        <end position="663"/>
    </location>
</feature>
<accession>A0ABR4BWW8</accession>
<organism evidence="2 3">
    <name type="scientific">Oculimacula yallundae</name>
    <dbReference type="NCBI Taxonomy" id="86028"/>
    <lineage>
        <taxon>Eukaryota</taxon>
        <taxon>Fungi</taxon>
        <taxon>Dikarya</taxon>
        <taxon>Ascomycota</taxon>
        <taxon>Pezizomycotina</taxon>
        <taxon>Leotiomycetes</taxon>
        <taxon>Helotiales</taxon>
        <taxon>Ploettnerulaceae</taxon>
        <taxon>Oculimacula</taxon>
    </lineage>
</organism>